<protein>
    <submittedName>
        <fullName evidence="1">Uncharacterized protein</fullName>
    </submittedName>
</protein>
<dbReference type="RefSeq" id="WP_317102484.1">
    <property type="nucleotide sequence ID" value="NZ_CP136584.1"/>
</dbReference>
<evidence type="ECO:0000313" key="2">
    <source>
        <dbReference type="Proteomes" id="UP001302667"/>
    </source>
</evidence>
<sequence length="57" mass="6042">MSFWSTVGKLADKAAQAAGDSYYETDATVFAMSDRELAKVATCQQSAGPVIKALVLK</sequence>
<keyword evidence="2" id="KW-1185">Reference proteome</keyword>
<dbReference type="EMBL" id="CP136584">
    <property type="protein sequence ID" value="WOE65446.1"/>
    <property type="molecule type" value="Genomic_DNA"/>
</dbReference>
<evidence type="ECO:0000313" key="1">
    <source>
        <dbReference type="EMBL" id="WOE65446.1"/>
    </source>
</evidence>
<accession>A0ABZ0F7U5</accession>
<proteinExistence type="predicted"/>
<name>A0ABZ0F7U5_9GAMM</name>
<organism evidence="1 2">
    <name type="scientific">Aeromonas allosaccharophila</name>
    <dbReference type="NCBI Taxonomy" id="656"/>
    <lineage>
        <taxon>Bacteria</taxon>
        <taxon>Pseudomonadati</taxon>
        <taxon>Pseudomonadota</taxon>
        <taxon>Gammaproteobacteria</taxon>
        <taxon>Aeromonadales</taxon>
        <taxon>Aeromonadaceae</taxon>
        <taxon>Aeromonas</taxon>
    </lineage>
</organism>
<dbReference type="Proteomes" id="UP001302667">
    <property type="component" value="Chromosome"/>
</dbReference>
<gene>
    <name evidence="1" type="ORF">RY972_15485</name>
</gene>
<reference evidence="1 2" key="1">
    <citation type="submission" date="2023-10" db="EMBL/GenBank/DDBJ databases">
        <title>Genome analysis of psychrotrophic aerobic bacterium Aeromonas allosaccharophila BIM B-1809 isolated from infected fish.</title>
        <authorList>
            <person name="Leanovich S.I."/>
            <person name="Sidarenka A.V."/>
            <person name="Akhremchuk A.E."/>
            <person name="Sikolenko M.A."/>
            <person name="Valentovich L.N."/>
        </authorList>
    </citation>
    <scope>NUCLEOTIDE SEQUENCE [LARGE SCALE GENOMIC DNA]</scope>
    <source>
        <strain evidence="1 2">BIM B-1809</strain>
    </source>
</reference>